<name>A0A4D9DM32_9SAUR</name>
<reference evidence="1 2" key="2">
    <citation type="submission" date="2019-04" db="EMBL/GenBank/DDBJ databases">
        <title>The genome sequence of big-headed turtle.</title>
        <authorList>
            <person name="Gong S."/>
        </authorList>
    </citation>
    <scope>NUCLEOTIDE SEQUENCE [LARGE SCALE GENOMIC DNA]</scope>
    <source>
        <strain evidence="1">DO16091913</strain>
        <tissue evidence="1">Muscle</tissue>
    </source>
</reference>
<keyword evidence="2" id="KW-1185">Reference proteome</keyword>
<proteinExistence type="predicted"/>
<reference evidence="1 2" key="1">
    <citation type="submission" date="2019-04" db="EMBL/GenBank/DDBJ databases">
        <title>Draft genome of the big-headed turtle Platysternon megacephalum.</title>
        <authorList>
            <person name="Gong S."/>
        </authorList>
    </citation>
    <scope>NUCLEOTIDE SEQUENCE [LARGE SCALE GENOMIC DNA]</scope>
    <source>
        <strain evidence="1">DO16091913</strain>
        <tissue evidence="1">Muscle</tissue>
    </source>
</reference>
<evidence type="ECO:0000313" key="2">
    <source>
        <dbReference type="Proteomes" id="UP000297703"/>
    </source>
</evidence>
<dbReference type="EMBL" id="QXTE01000502">
    <property type="protein sequence ID" value="TFJ97381.1"/>
    <property type="molecule type" value="Genomic_DNA"/>
</dbReference>
<organism evidence="1 2">
    <name type="scientific">Platysternon megacephalum</name>
    <name type="common">big-headed turtle</name>
    <dbReference type="NCBI Taxonomy" id="55544"/>
    <lineage>
        <taxon>Eukaryota</taxon>
        <taxon>Metazoa</taxon>
        <taxon>Chordata</taxon>
        <taxon>Craniata</taxon>
        <taxon>Vertebrata</taxon>
        <taxon>Euteleostomi</taxon>
        <taxon>Archelosauria</taxon>
        <taxon>Testudinata</taxon>
        <taxon>Testudines</taxon>
        <taxon>Cryptodira</taxon>
        <taxon>Durocryptodira</taxon>
        <taxon>Testudinoidea</taxon>
        <taxon>Platysternidae</taxon>
        <taxon>Platysternon</taxon>
    </lineage>
</organism>
<dbReference type="Proteomes" id="UP000297703">
    <property type="component" value="Unassembled WGS sequence"/>
</dbReference>
<protein>
    <submittedName>
        <fullName evidence="1">Calcium channel voltage-dependent L type Cav1.4, alpha 1f subunit</fullName>
    </submittedName>
</protein>
<accession>A0A4D9DM32</accession>
<evidence type="ECO:0000313" key="1">
    <source>
        <dbReference type="EMBL" id="TFJ97381.1"/>
    </source>
</evidence>
<gene>
    <name evidence="1" type="ORF">DR999_PMT20790</name>
</gene>
<comment type="caution">
    <text evidence="1">The sequence shown here is derived from an EMBL/GenBank/DDBJ whole genome shotgun (WGS) entry which is preliminary data.</text>
</comment>
<sequence>MHTHCMEQCAEIPVSLSHVCPWNDPATCAHAHTWAPFAPTGQPAHVRLCSWVDPHPRTPVCVPVPLPSQSSRSHQGYCTAATRALGWPSPISQGQEHHGKSLRGRLEHHRTFPAGESGELWEIQWLVDWSIVRHCAGSDWRIMRNSVLGGLEHPGTFPPGDTGASLDILC</sequence>
<dbReference type="AlphaFoldDB" id="A0A4D9DM32"/>